<keyword evidence="3" id="KW-1185">Reference proteome</keyword>
<dbReference type="eggNOG" id="COG3184">
    <property type="taxonomic scope" value="Bacteria"/>
</dbReference>
<proteinExistence type="predicted"/>
<accession>E4T085</accession>
<evidence type="ECO:0000313" key="2">
    <source>
        <dbReference type="EMBL" id="ADQ78275.1"/>
    </source>
</evidence>
<reference key="1">
    <citation type="submission" date="2010-11" db="EMBL/GenBank/DDBJ databases">
        <title>The complete genome of Paludibacter propionicigenes DSM 17365.</title>
        <authorList>
            <consortium name="US DOE Joint Genome Institute (JGI-PGF)"/>
            <person name="Lucas S."/>
            <person name="Copeland A."/>
            <person name="Lapidus A."/>
            <person name="Bruce D."/>
            <person name="Goodwin L."/>
            <person name="Pitluck S."/>
            <person name="Kyrpides N."/>
            <person name="Mavromatis K."/>
            <person name="Ivanova N."/>
            <person name="Munk A.C."/>
            <person name="Brettin T."/>
            <person name="Detter J.C."/>
            <person name="Han C."/>
            <person name="Tapia R."/>
            <person name="Land M."/>
            <person name="Hauser L."/>
            <person name="Markowitz V."/>
            <person name="Cheng J.-F."/>
            <person name="Hugenholtz P."/>
            <person name="Woyke T."/>
            <person name="Wu D."/>
            <person name="Gronow S."/>
            <person name="Wellnitz S."/>
            <person name="Brambilla E."/>
            <person name="Klenk H.-P."/>
            <person name="Eisen J.A."/>
        </authorList>
    </citation>
    <scope>NUCLEOTIDE SEQUENCE</scope>
    <source>
        <strain>WB4</strain>
    </source>
</reference>
<dbReference type="InterPro" id="IPR018637">
    <property type="entry name" value="DUF2059"/>
</dbReference>
<gene>
    <name evidence="2" type="ordered locus">Palpr_0113</name>
</gene>
<protein>
    <recommendedName>
        <fullName evidence="1">DUF2059 domain-containing protein</fullName>
    </recommendedName>
</protein>
<dbReference type="RefSeq" id="WP_013443644.1">
    <property type="nucleotide sequence ID" value="NC_014734.1"/>
</dbReference>
<evidence type="ECO:0000313" key="3">
    <source>
        <dbReference type="Proteomes" id="UP000008718"/>
    </source>
</evidence>
<dbReference type="STRING" id="694427.Palpr_0113"/>
<sequence length="157" mass="17924">MKKTILLSIIFAAATFTSFSQTKQESIKQLFHSMQVDSTMEKTFRAIIPTITAQLPKGNIDPAKSEALNQFMSSLMNSAKDMCKKMLDEDLVVIYDKLFTENEIKDLIVFYNTPTGKKMIEKQPEMQMEMTKILMQKYIPELQKSIADSALKLKPAE</sequence>
<dbReference type="KEGG" id="ppn:Palpr_0113"/>
<dbReference type="Pfam" id="PF09832">
    <property type="entry name" value="DUF2059"/>
    <property type="match status" value="1"/>
</dbReference>
<dbReference type="HOGENOM" id="CLU_107918_2_1_10"/>
<feature type="domain" description="DUF2059" evidence="1">
    <location>
        <begin position="88"/>
        <end position="143"/>
    </location>
</feature>
<organism evidence="2 3">
    <name type="scientific">Paludibacter propionicigenes (strain DSM 17365 / JCM 13257 / WB4)</name>
    <dbReference type="NCBI Taxonomy" id="694427"/>
    <lineage>
        <taxon>Bacteria</taxon>
        <taxon>Pseudomonadati</taxon>
        <taxon>Bacteroidota</taxon>
        <taxon>Bacteroidia</taxon>
        <taxon>Bacteroidales</taxon>
        <taxon>Paludibacteraceae</taxon>
        <taxon>Paludibacter</taxon>
    </lineage>
</organism>
<name>E4T085_PALPW</name>
<reference evidence="2 3" key="2">
    <citation type="journal article" date="2011" name="Stand. Genomic Sci.">
        <title>Complete genome sequence of Paludibacter propionicigenes type strain (WB4).</title>
        <authorList>
            <person name="Gronow S."/>
            <person name="Munk C."/>
            <person name="Lapidus A."/>
            <person name="Nolan M."/>
            <person name="Lucas S."/>
            <person name="Hammon N."/>
            <person name="Deshpande S."/>
            <person name="Cheng J.F."/>
            <person name="Tapia R."/>
            <person name="Han C."/>
            <person name="Goodwin L."/>
            <person name="Pitluck S."/>
            <person name="Liolios K."/>
            <person name="Ivanova N."/>
            <person name="Mavromatis K."/>
            <person name="Mikhailova N."/>
            <person name="Pati A."/>
            <person name="Chen A."/>
            <person name="Palaniappan K."/>
            <person name="Land M."/>
            <person name="Hauser L."/>
            <person name="Chang Y.J."/>
            <person name="Jeffries C.D."/>
            <person name="Brambilla E."/>
            <person name="Rohde M."/>
            <person name="Goker M."/>
            <person name="Detter J.C."/>
            <person name="Woyke T."/>
            <person name="Bristow J."/>
            <person name="Eisen J.A."/>
            <person name="Markowitz V."/>
            <person name="Hugenholtz P."/>
            <person name="Kyrpides N.C."/>
            <person name="Klenk H.P."/>
        </authorList>
    </citation>
    <scope>NUCLEOTIDE SEQUENCE [LARGE SCALE GENOMIC DNA]</scope>
    <source>
        <strain evidence="3">DSM 17365 / JCM 13257 / WB4</strain>
    </source>
</reference>
<evidence type="ECO:0000259" key="1">
    <source>
        <dbReference type="Pfam" id="PF09832"/>
    </source>
</evidence>
<dbReference type="EMBL" id="CP002345">
    <property type="protein sequence ID" value="ADQ78275.1"/>
    <property type="molecule type" value="Genomic_DNA"/>
</dbReference>
<dbReference type="AlphaFoldDB" id="E4T085"/>
<dbReference type="OrthoDB" id="1143459at2"/>
<dbReference type="Proteomes" id="UP000008718">
    <property type="component" value="Chromosome"/>
</dbReference>